<accession>A0A845HX22</accession>
<gene>
    <name evidence="1" type="ORF">GTP23_10210</name>
</gene>
<organism evidence="1 2">
    <name type="scientific">Duganella fentianensis</name>
    <dbReference type="NCBI Taxonomy" id="2692177"/>
    <lineage>
        <taxon>Bacteria</taxon>
        <taxon>Pseudomonadati</taxon>
        <taxon>Pseudomonadota</taxon>
        <taxon>Betaproteobacteria</taxon>
        <taxon>Burkholderiales</taxon>
        <taxon>Oxalobacteraceae</taxon>
        <taxon>Telluria group</taxon>
        <taxon>Duganella</taxon>
    </lineage>
</organism>
<dbReference type="EMBL" id="WWCL01000002">
    <property type="protein sequence ID" value="MYN45422.1"/>
    <property type="molecule type" value="Genomic_DNA"/>
</dbReference>
<name>A0A845HX22_9BURK</name>
<dbReference type="AlphaFoldDB" id="A0A845HX22"/>
<proteinExistence type="predicted"/>
<evidence type="ECO:0000313" key="1">
    <source>
        <dbReference type="EMBL" id="MYN45422.1"/>
    </source>
</evidence>
<sequence length="88" mass="9308">MLCVLVFLSLQLLGAGSHQHAYTEQQNDCAACVIGHMPSDIPPPALALLPLTLLVSLALPILQPTVRVQRTAYFTPPAHAPPGVAMIS</sequence>
<comment type="caution">
    <text evidence="1">The sequence shown here is derived from an EMBL/GenBank/DDBJ whole genome shotgun (WGS) entry which is preliminary data.</text>
</comment>
<reference evidence="1" key="1">
    <citation type="submission" date="2019-12" db="EMBL/GenBank/DDBJ databases">
        <title>Novel species isolated from a subtropical stream in China.</title>
        <authorList>
            <person name="Lu H."/>
        </authorList>
    </citation>
    <scope>NUCLEOTIDE SEQUENCE [LARGE SCALE GENOMIC DNA]</scope>
    <source>
        <strain evidence="1">FT93W</strain>
    </source>
</reference>
<protein>
    <recommendedName>
        <fullName evidence="3">DUF2946 domain-containing protein</fullName>
    </recommendedName>
</protein>
<keyword evidence="2" id="KW-1185">Reference proteome</keyword>
<evidence type="ECO:0008006" key="3">
    <source>
        <dbReference type="Google" id="ProtNLM"/>
    </source>
</evidence>
<dbReference type="Proteomes" id="UP000444316">
    <property type="component" value="Unassembled WGS sequence"/>
</dbReference>
<evidence type="ECO:0000313" key="2">
    <source>
        <dbReference type="Proteomes" id="UP000444316"/>
    </source>
</evidence>